<proteinExistence type="predicted"/>
<keyword evidence="4" id="KW-1185">Reference proteome</keyword>
<feature type="transmembrane region" description="Helical" evidence="1">
    <location>
        <begin position="137"/>
        <end position="157"/>
    </location>
</feature>
<gene>
    <name evidence="3" type="ORF">SMTD_LOCUS21853</name>
</gene>
<evidence type="ECO:0000256" key="1">
    <source>
        <dbReference type="SAM" id="Phobius"/>
    </source>
</evidence>
<name>A0A3P8GT58_9TREM</name>
<organism evidence="3 4">
    <name type="scientific">Schistosoma mattheei</name>
    <dbReference type="NCBI Taxonomy" id="31246"/>
    <lineage>
        <taxon>Eukaryota</taxon>
        <taxon>Metazoa</taxon>
        <taxon>Spiralia</taxon>
        <taxon>Lophotrochozoa</taxon>
        <taxon>Platyhelminthes</taxon>
        <taxon>Trematoda</taxon>
        <taxon>Digenea</taxon>
        <taxon>Strigeidida</taxon>
        <taxon>Schistosomatoidea</taxon>
        <taxon>Schistosomatidae</taxon>
        <taxon>Schistosoma</taxon>
    </lineage>
</organism>
<keyword evidence="1" id="KW-0812">Transmembrane</keyword>
<evidence type="ECO:0000256" key="2">
    <source>
        <dbReference type="SAM" id="SignalP"/>
    </source>
</evidence>
<dbReference type="AlphaFoldDB" id="A0A3P8GT58"/>
<dbReference type="EMBL" id="UZAL01048845">
    <property type="protein sequence ID" value="VDP85851.1"/>
    <property type="molecule type" value="Genomic_DNA"/>
</dbReference>
<reference evidence="3 4" key="1">
    <citation type="submission" date="2018-11" db="EMBL/GenBank/DDBJ databases">
        <authorList>
            <consortium name="Pathogen Informatics"/>
        </authorList>
    </citation>
    <scope>NUCLEOTIDE SEQUENCE [LARGE SCALE GENOMIC DNA]</scope>
    <source>
        <strain>Denwood</strain>
        <strain evidence="4">Zambia</strain>
    </source>
</reference>
<keyword evidence="1" id="KW-1133">Transmembrane helix</keyword>
<dbReference type="Proteomes" id="UP000269396">
    <property type="component" value="Unassembled WGS sequence"/>
</dbReference>
<feature type="transmembrane region" description="Helical" evidence="1">
    <location>
        <begin position="83"/>
        <end position="104"/>
    </location>
</feature>
<keyword evidence="1" id="KW-0472">Membrane</keyword>
<sequence>MSSLFLVILALERLVVRTNPSIVNHSKIKLSYSNYYHYYYHYYYCHHHDVDHANNHRQFYYSNNNSDNNKLNVSIDNGIKEKLLLLFPFIGQIIIQALMTTFVFNNSTMHTYHSSRIHEAVILSLITVLNRSECTQLLPNSLISVRYILHIVFLIYIQLS</sequence>
<keyword evidence="2" id="KW-0732">Signal</keyword>
<feature type="chain" id="PRO_5018163117" evidence="2">
    <location>
        <begin position="19"/>
        <end position="160"/>
    </location>
</feature>
<feature type="signal peptide" evidence="2">
    <location>
        <begin position="1"/>
        <end position="18"/>
    </location>
</feature>
<accession>A0A3P8GT58</accession>
<protein>
    <submittedName>
        <fullName evidence="3">Uncharacterized protein</fullName>
    </submittedName>
</protein>
<evidence type="ECO:0000313" key="4">
    <source>
        <dbReference type="Proteomes" id="UP000269396"/>
    </source>
</evidence>
<evidence type="ECO:0000313" key="3">
    <source>
        <dbReference type="EMBL" id="VDP85851.1"/>
    </source>
</evidence>